<comment type="function">
    <text evidence="9">Single strand-specific metallo-endoribonuclease involved in late-stage 70S ribosome quality control and in maturation of the 3' terminus of the 16S rRNA.</text>
</comment>
<evidence type="ECO:0000256" key="6">
    <source>
        <dbReference type="ARBA" id="ARBA00022759"/>
    </source>
</evidence>
<dbReference type="STRING" id="1156417.Y919_07825"/>
<dbReference type="GO" id="GO:0004222">
    <property type="term" value="F:metalloendopeptidase activity"/>
    <property type="evidence" value="ECO:0007669"/>
    <property type="project" value="InterPro"/>
</dbReference>
<feature type="binding site" evidence="9">
    <location>
        <position position="126"/>
    </location>
    <ligand>
        <name>Zn(2+)</name>
        <dbReference type="ChEBI" id="CHEBI:29105"/>
        <note>catalytic</note>
    </ligand>
</feature>
<evidence type="ECO:0000256" key="1">
    <source>
        <dbReference type="ARBA" id="ARBA00010875"/>
    </source>
</evidence>
<protein>
    <recommendedName>
        <fullName evidence="9">Endoribonuclease YbeY</fullName>
        <ecNumber evidence="9">3.1.-.-</ecNumber>
    </recommendedName>
</protein>
<dbReference type="AlphaFoldDB" id="A0A096BG51"/>
<dbReference type="GO" id="GO:0006364">
    <property type="term" value="P:rRNA processing"/>
    <property type="evidence" value="ECO:0007669"/>
    <property type="project" value="UniProtKB-UniRule"/>
</dbReference>
<evidence type="ECO:0000256" key="5">
    <source>
        <dbReference type="ARBA" id="ARBA00022723"/>
    </source>
</evidence>
<dbReference type="EMBL" id="AZTB01000037">
    <property type="protein sequence ID" value="KGG80155.1"/>
    <property type="molecule type" value="Genomic_DNA"/>
</dbReference>
<comment type="cofactor">
    <cofactor evidence="9">
        <name>Zn(2+)</name>
        <dbReference type="ChEBI" id="CHEBI:29105"/>
    </cofactor>
    <text evidence="9">Binds 1 zinc ion.</text>
</comment>
<dbReference type="Gene3D" id="3.40.390.30">
    <property type="entry name" value="Metalloproteases ('zincins'), catalytic domain"/>
    <property type="match status" value="1"/>
</dbReference>
<keyword evidence="5 9" id="KW-0479">Metal-binding</keyword>
<accession>A0A096BG51</accession>
<keyword evidence="8 9" id="KW-0862">Zinc</keyword>
<dbReference type="PANTHER" id="PTHR46986:SF1">
    <property type="entry name" value="ENDORIBONUCLEASE YBEY, CHLOROPLASTIC"/>
    <property type="match status" value="1"/>
</dbReference>
<feature type="binding site" evidence="9">
    <location>
        <position position="116"/>
    </location>
    <ligand>
        <name>Zn(2+)</name>
        <dbReference type="ChEBI" id="CHEBI:29105"/>
        <note>catalytic</note>
    </ligand>
</feature>
<dbReference type="EC" id="3.1.-.-" evidence="9"/>
<feature type="binding site" evidence="9">
    <location>
        <position position="120"/>
    </location>
    <ligand>
        <name>Zn(2+)</name>
        <dbReference type="ChEBI" id="CHEBI:29105"/>
        <note>catalytic</note>
    </ligand>
</feature>
<comment type="caution">
    <text evidence="10">The sequence shown here is derived from an EMBL/GenBank/DDBJ whole genome shotgun (WGS) entry which is preliminary data.</text>
</comment>
<organism evidence="10 11">
    <name type="scientific">Caloranaerobacter azorensis H53214</name>
    <dbReference type="NCBI Taxonomy" id="1156417"/>
    <lineage>
        <taxon>Bacteria</taxon>
        <taxon>Bacillati</taxon>
        <taxon>Bacillota</taxon>
        <taxon>Tissierellia</taxon>
        <taxon>Tissierellales</taxon>
        <taxon>Thermohalobacteraceae</taxon>
        <taxon>Caloranaerobacter</taxon>
    </lineage>
</organism>
<dbReference type="SUPFAM" id="SSF55486">
    <property type="entry name" value="Metalloproteases ('zincins'), catalytic domain"/>
    <property type="match status" value="1"/>
</dbReference>
<dbReference type="NCBIfam" id="TIGR00043">
    <property type="entry name" value="rRNA maturation RNase YbeY"/>
    <property type="match status" value="1"/>
</dbReference>
<dbReference type="GO" id="GO:0005737">
    <property type="term" value="C:cytoplasm"/>
    <property type="evidence" value="ECO:0007669"/>
    <property type="project" value="UniProtKB-SubCell"/>
</dbReference>
<evidence type="ECO:0000256" key="3">
    <source>
        <dbReference type="ARBA" id="ARBA00022552"/>
    </source>
</evidence>
<keyword evidence="3 9" id="KW-0698">rRNA processing</keyword>
<keyword evidence="4 9" id="KW-0540">Nuclease</keyword>
<dbReference type="GO" id="GO:0004521">
    <property type="term" value="F:RNA endonuclease activity"/>
    <property type="evidence" value="ECO:0007669"/>
    <property type="project" value="UniProtKB-UniRule"/>
</dbReference>
<keyword evidence="7 9" id="KW-0378">Hydrolase</keyword>
<comment type="similarity">
    <text evidence="1 9">Belongs to the endoribonuclease YbeY family.</text>
</comment>
<dbReference type="PANTHER" id="PTHR46986">
    <property type="entry name" value="ENDORIBONUCLEASE YBEY, CHLOROPLASTIC"/>
    <property type="match status" value="1"/>
</dbReference>
<comment type="subcellular location">
    <subcellularLocation>
        <location evidence="9">Cytoplasm</location>
    </subcellularLocation>
</comment>
<dbReference type="Pfam" id="PF02130">
    <property type="entry name" value="YbeY"/>
    <property type="match status" value="1"/>
</dbReference>
<reference evidence="10 11" key="1">
    <citation type="submission" date="2013-12" db="EMBL/GenBank/DDBJ databases">
        <title>Draft genome sequence of Caloranaerobacter sp. H53214.</title>
        <authorList>
            <person name="Jiang L.J."/>
            <person name="Shao Z.Z."/>
            <person name="Long M.N."/>
        </authorList>
    </citation>
    <scope>NUCLEOTIDE SEQUENCE [LARGE SCALE GENOMIC DNA]</scope>
    <source>
        <strain evidence="10 11">H53214</strain>
    </source>
</reference>
<dbReference type="InterPro" id="IPR002036">
    <property type="entry name" value="YbeY"/>
</dbReference>
<evidence type="ECO:0000313" key="10">
    <source>
        <dbReference type="EMBL" id="KGG80155.1"/>
    </source>
</evidence>
<keyword evidence="2 9" id="KW-0690">Ribosome biogenesis</keyword>
<evidence type="ECO:0000256" key="4">
    <source>
        <dbReference type="ARBA" id="ARBA00022722"/>
    </source>
</evidence>
<evidence type="ECO:0000256" key="9">
    <source>
        <dbReference type="HAMAP-Rule" id="MF_00009"/>
    </source>
</evidence>
<dbReference type="HAMAP" id="MF_00009">
    <property type="entry name" value="Endoribonucl_YbeY"/>
    <property type="match status" value="1"/>
</dbReference>
<dbReference type="Proteomes" id="UP000029622">
    <property type="component" value="Unassembled WGS sequence"/>
</dbReference>
<dbReference type="RefSeq" id="WP_035163753.1">
    <property type="nucleotide sequence ID" value="NZ_AZTB01000037.1"/>
</dbReference>
<gene>
    <name evidence="9" type="primary">ybeY</name>
    <name evidence="10" type="ORF">Y919_07825</name>
</gene>
<evidence type="ECO:0000313" key="11">
    <source>
        <dbReference type="Proteomes" id="UP000029622"/>
    </source>
</evidence>
<dbReference type="GO" id="GO:0008270">
    <property type="term" value="F:zinc ion binding"/>
    <property type="evidence" value="ECO:0007669"/>
    <property type="project" value="UniProtKB-UniRule"/>
</dbReference>
<keyword evidence="9" id="KW-0963">Cytoplasm</keyword>
<sequence>MELLIDDRQNKVIIEEDVKDAVRDVILECLKLEGLSSNYEISVSFVDNEEIRKLNREYRGKDSPTDVLSFPMEDEEIDEGYIPVLGDIVISAEKALQQSIEFGHSFKREVAYLTAHSMFHLMGYDHETEEDKLVMRQKEKEVMKRLRIFKTENN</sequence>
<proteinExistence type="inferred from homology"/>
<keyword evidence="6 9" id="KW-0255">Endonuclease</keyword>
<dbReference type="InterPro" id="IPR023091">
    <property type="entry name" value="MetalPrtase_cat_dom_sf_prd"/>
</dbReference>
<evidence type="ECO:0000256" key="8">
    <source>
        <dbReference type="ARBA" id="ARBA00022833"/>
    </source>
</evidence>
<name>A0A096BG51_9FIRM</name>
<evidence type="ECO:0000256" key="7">
    <source>
        <dbReference type="ARBA" id="ARBA00022801"/>
    </source>
</evidence>
<evidence type="ECO:0000256" key="2">
    <source>
        <dbReference type="ARBA" id="ARBA00022517"/>
    </source>
</evidence>